<feature type="binding site" evidence="5">
    <location>
        <position position="66"/>
    </location>
    <ligand>
        <name>ATP</name>
        <dbReference type="ChEBI" id="CHEBI:30616"/>
    </ligand>
</feature>
<accession>A0AAV5FMT2</accession>
<dbReference type="Gene3D" id="3.30.200.20">
    <property type="entry name" value="Phosphorylase Kinase, domain 1"/>
    <property type="match status" value="1"/>
</dbReference>
<gene>
    <name evidence="10" type="primary">gb25984</name>
    <name evidence="10" type="ORF">PR202_gb25984</name>
</gene>
<dbReference type="FunFam" id="3.30.200.20:FF:000465">
    <property type="entry name" value="Cysteine-rich receptor-like protein kinase 6"/>
    <property type="match status" value="1"/>
</dbReference>
<dbReference type="FunFam" id="1.10.510.10:FF:000870">
    <property type="entry name" value="OSJNBa0016N04.16-like protein"/>
    <property type="match status" value="1"/>
</dbReference>
<dbReference type="EMBL" id="BQKI01000093">
    <property type="protein sequence ID" value="GJN37063.1"/>
    <property type="molecule type" value="Genomic_DNA"/>
</dbReference>
<dbReference type="Gene3D" id="1.10.510.10">
    <property type="entry name" value="Transferase(Phosphotransferase) domain 1"/>
    <property type="match status" value="1"/>
</dbReference>
<evidence type="ECO:0000313" key="10">
    <source>
        <dbReference type="EMBL" id="GJN37063.1"/>
    </source>
</evidence>
<feature type="compositionally biased region" description="Basic and acidic residues" evidence="7">
    <location>
        <begin position="1"/>
        <end position="15"/>
    </location>
</feature>
<evidence type="ECO:0000259" key="9">
    <source>
        <dbReference type="PROSITE" id="PS50011"/>
    </source>
</evidence>
<dbReference type="GO" id="GO:0005524">
    <property type="term" value="F:ATP binding"/>
    <property type="evidence" value="ECO:0007669"/>
    <property type="project" value="UniProtKB-UniRule"/>
</dbReference>
<keyword evidence="4 5" id="KW-0067">ATP-binding</keyword>
<evidence type="ECO:0000256" key="4">
    <source>
        <dbReference type="ARBA" id="ARBA00022840"/>
    </source>
</evidence>
<comment type="similarity">
    <text evidence="6">Belongs to the protein kinase superfamily.</text>
</comment>
<dbReference type="PROSITE" id="PS50011">
    <property type="entry name" value="PROTEIN_KINASE_DOM"/>
    <property type="match status" value="1"/>
</dbReference>
<dbReference type="GO" id="GO:0004674">
    <property type="term" value="F:protein serine/threonine kinase activity"/>
    <property type="evidence" value="ECO:0007669"/>
    <property type="project" value="UniProtKB-KW"/>
</dbReference>
<evidence type="ECO:0000256" key="2">
    <source>
        <dbReference type="ARBA" id="ARBA00022741"/>
    </source>
</evidence>
<evidence type="ECO:0000256" key="5">
    <source>
        <dbReference type="PROSITE-ProRule" id="PRU10141"/>
    </source>
</evidence>
<feature type="region of interest" description="Disordered" evidence="7">
    <location>
        <begin position="1"/>
        <end position="20"/>
    </location>
</feature>
<dbReference type="Pfam" id="PF00069">
    <property type="entry name" value="Pkinase"/>
    <property type="match status" value="1"/>
</dbReference>
<reference evidence="10" key="1">
    <citation type="journal article" date="2018" name="DNA Res.">
        <title>Multiple hybrid de novo genome assembly of finger millet, an orphan allotetraploid crop.</title>
        <authorList>
            <person name="Hatakeyama M."/>
            <person name="Aluri S."/>
            <person name="Balachadran M.T."/>
            <person name="Sivarajan S.R."/>
            <person name="Patrignani A."/>
            <person name="Gruter S."/>
            <person name="Poveda L."/>
            <person name="Shimizu-Inatsugi R."/>
            <person name="Baeten J."/>
            <person name="Francoijs K.J."/>
            <person name="Nataraja K.N."/>
            <person name="Reddy Y.A.N."/>
            <person name="Phadnis S."/>
            <person name="Ravikumar R.L."/>
            <person name="Schlapbach R."/>
            <person name="Sreeman S.M."/>
            <person name="Shimizu K.K."/>
        </authorList>
    </citation>
    <scope>NUCLEOTIDE SEQUENCE</scope>
</reference>
<dbReference type="PROSITE" id="PS00107">
    <property type="entry name" value="PROTEIN_KINASE_ATP"/>
    <property type="match status" value="1"/>
</dbReference>
<evidence type="ECO:0000256" key="3">
    <source>
        <dbReference type="ARBA" id="ARBA00022777"/>
    </source>
</evidence>
<keyword evidence="1" id="KW-0808">Transferase</keyword>
<evidence type="ECO:0000313" key="11">
    <source>
        <dbReference type="Proteomes" id="UP001054889"/>
    </source>
</evidence>
<dbReference type="PANTHER" id="PTHR45707">
    <property type="entry name" value="C2 CALCIUM/LIPID-BINDING PLANT PHOSPHORIBOSYLTRANSFERASE FAMILY PROTEIN"/>
    <property type="match status" value="1"/>
</dbReference>
<keyword evidence="3" id="KW-0418">Kinase</keyword>
<evidence type="ECO:0000256" key="7">
    <source>
        <dbReference type="SAM" id="MobiDB-lite"/>
    </source>
</evidence>
<dbReference type="SMART" id="SM00220">
    <property type="entry name" value="S_TKc"/>
    <property type="match status" value="1"/>
</dbReference>
<proteinExistence type="inferred from homology"/>
<protein>
    <recommendedName>
        <fullName evidence="9">Protein kinase domain-containing protein</fullName>
    </recommendedName>
</protein>
<feature type="domain" description="Protein kinase" evidence="9">
    <location>
        <begin position="37"/>
        <end position="299"/>
    </location>
</feature>
<keyword evidence="11" id="KW-1185">Reference proteome</keyword>
<sequence>MKGESSRQDDSKEISPDGSSKSNNLTLEYLRKITNNFSDERLLGEGGFGKVYKGVLENGEMIAVKKVTSPIPGIMDKQFENEAYHLMRLKHRNIVLLVGCCSETESTYLEYNGKYIWAEKSERLLCLEYMPKGSLRQYLSDESSGLNWDTRYKVIEGICYGLHYLHEEWQLNAPIIHLDLKPANILLDNNMAPKIADFGLSRLFSEEKTWTCTTSRDGSLGYMAPEYINRGLITKKADIFSLGVIIIEIITGHKDYPDETGTSSKEYIELVKKIIYFMHGGGFFYLELMLYLYFCIETP</sequence>
<keyword evidence="6" id="KW-0723">Serine/threonine-protein kinase</keyword>
<dbReference type="InterPro" id="IPR011009">
    <property type="entry name" value="Kinase-like_dom_sf"/>
</dbReference>
<organism evidence="10 11">
    <name type="scientific">Eleusine coracana subsp. coracana</name>
    <dbReference type="NCBI Taxonomy" id="191504"/>
    <lineage>
        <taxon>Eukaryota</taxon>
        <taxon>Viridiplantae</taxon>
        <taxon>Streptophyta</taxon>
        <taxon>Embryophyta</taxon>
        <taxon>Tracheophyta</taxon>
        <taxon>Spermatophyta</taxon>
        <taxon>Magnoliopsida</taxon>
        <taxon>Liliopsida</taxon>
        <taxon>Poales</taxon>
        <taxon>Poaceae</taxon>
        <taxon>PACMAD clade</taxon>
        <taxon>Chloridoideae</taxon>
        <taxon>Cynodonteae</taxon>
        <taxon>Eleusininae</taxon>
        <taxon>Eleusine</taxon>
    </lineage>
</organism>
<dbReference type="Proteomes" id="UP001054889">
    <property type="component" value="Unassembled WGS sequence"/>
</dbReference>
<keyword evidence="8" id="KW-0472">Membrane</keyword>
<dbReference type="PROSITE" id="PS00108">
    <property type="entry name" value="PROTEIN_KINASE_ST"/>
    <property type="match status" value="1"/>
</dbReference>
<reference evidence="10" key="2">
    <citation type="submission" date="2021-12" db="EMBL/GenBank/DDBJ databases">
        <title>Resequencing data analysis of finger millet.</title>
        <authorList>
            <person name="Hatakeyama M."/>
            <person name="Aluri S."/>
            <person name="Balachadran M.T."/>
            <person name="Sivarajan S.R."/>
            <person name="Poveda L."/>
            <person name="Shimizu-Inatsugi R."/>
            <person name="Schlapbach R."/>
            <person name="Sreeman S.M."/>
            <person name="Shimizu K.K."/>
        </authorList>
    </citation>
    <scope>NUCLEOTIDE SEQUENCE</scope>
</reference>
<dbReference type="PANTHER" id="PTHR45707:SF71">
    <property type="entry name" value="PROTEIN KINASE DOMAIN-CONTAINING PROTEIN"/>
    <property type="match status" value="1"/>
</dbReference>
<keyword evidence="2 5" id="KW-0547">Nucleotide-binding</keyword>
<name>A0AAV5FMT2_ELECO</name>
<dbReference type="InterPro" id="IPR017441">
    <property type="entry name" value="Protein_kinase_ATP_BS"/>
</dbReference>
<evidence type="ECO:0000256" key="1">
    <source>
        <dbReference type="ARBA" id="ARBA00022679"/>
    </source>
</evidence>
<feature type="transmembrane region" description="Helical" evidence="8">
    <location>
        <begin position="274"/>
        <end position="294"/>
    </location>
</feature>
<evidence type="ECO:0000256" key="8">
    <source>
        <dbReference type="SAM" id="Phobius"/>
    </source>
</evidence>
<keyword evidence="8" id="KW-0812">Transmembrane</keyword>
<dbReference type="InterPro" id="IPR008271">
    <property type="entry name" value="Ser/Thr_kinase_AS"/>
</dbReference>
<comment type="caution">
    <text evidence="10">The sequence shown here is derived from an EMBL/GenBank/DDBJ whole genome shotgun (WGS) entry which is preliminary data.</text>
</comment>
<keyword evidence="8" id="KW-1133">Transmembrane helix</keyword>
<dbReference type="PIRSF" id="PIRSF000654">
    <property type="entry name" value="Integrin-linked_kinase"/>
    <property type="match status" value="1"/>
</dbReference>
<evidence type="ECO:0000256" key="6">
    <source>
        <dbReference type="RuleBase" id="RU000304"/>
    </source>
</evidence>
<dbReference type="AlphaFoldDB" id="A0AAV5FMT2"/>
<dbReference type="SUPFAM" id="SSF56112">
    <property type="entry name" value="Protein kinase-like (PK-like)"/>
    <property type="match status" value="1"/>
</dbReference>
<dbReference type="InterPro" id="IPR000719">
    <property type="entry name" value="Prot_kinase_dom"/>
</dbReference>